<evidence type="ECO:0000256" key="2">
    <source>
        <dbReference type="SAM" id="MobiDB-lite"/>
    </source>
</evidence>
<dbReference type="RefSeq" id="WP_027827425.1">
    <property type="nucleotide sequence ID" value="NZ_AUEH01000001.1"/>
</dbReference>
<protein>
    <submittedName>
        <fullName evidence="5">LytR family transcriptional regulator</fullName>
    </submittedName>
</protein>
<reference evidence="5 6" key="1">
    <citation type="journal article" date="2015" name="Genome Announc.">
        <title>Expanding the biotechnology potential of lactobacilli through comparative genomics of 213 strains and associated genera.</title>
        <authorList>
            <person name="Sun Z."/>
            <person name="Harris H.M."/>
            <person name="McCann A."/>
            <person name="Guo C."/>
            <person name="Argimon S."/>
            <person name="Zhang W."/>
            <person name="Yang X."/>
            <person name="Jeffery I.B."/>
            <person name="Cooney J.C."/>
            <person name="Kagawa T.F."/>
            <person name="Liu W."/>
            <person name="Song Y."/>
            <person name="Salvetti E."/>
            <person name="Wrobel A."/>
            <person name="Rasinkangas P."/>
            <person name="Parkhill J."/>
            <person name="Rea M.C."/>
            <person name="O'Sullivan O."/>
            <person name="Ritari J."/>
            <person name="Douillard F.P."/>
            <person name="Paul Ross R."/>
            <person name="Yang R."/>
            <person name="Briner A.E."/>
            <person name="Felis G.E."/>
            <person name="de Vos W.M."/>
            <person name="Barrangou R."/>
            <person name="Klaenhammer T.R."/>
            <person name="Caufield P.W."/>
            <person name="Cui Y."/>
            <person name="Zhang H."/>
            <person name="O'Toole P.W."/>
        </authorList>
    </citation>
    <scope>NUCLEOTIDE SEQUENCE [LARGE SCALE GENOMIC DNA]</scope>
    <source>
        <strain evidence="5 6">DSM 16991</strain>
    </source>
</reference>
<feature type="compositionally biased region" description="Basic and acidic residues" evidence="2">
    <location>
        <begin position="8"/>
        <end position="21"/>
    </location>
</feature>
<dbReference type="InterPro" id="IPR050922">
    <property type="entry name" value="LytR/CpsA/Psr_CW_biosynth"/>
</dbReference>
<evidence type="ECO:0000259" key="4">
    <source>
        <dbReference type="Pfam" id="PF03816"/>
    </source>
</evidence>
<feature type="region of interest" description="Disordered" evidence="2">
    <location>
        <begin position="1"/>
        <end position="23"/>
    </location>
</feature>
<dbReference type="EMBL" id="AZFW01000032">
    <property type="protein sequence ID" value="KRM28356.1"/>
    <property type="molecule type" value="Genomic_DNA"/>
</dbReference>
<gene>
    <name evidence="5" type="ORF">FC91_GL001819</name>
</gene>
<proteinExistence type="inferred from homology"/>
<dbReference type="PATRIC" id="fig|1122147.4.peg.1887"/>
<dbReference type="Pfam" id="PF03816">
    <property type="entry name" value="LytR_cpsA_psr"/>
    <property type="match status" value="1"/>
</dbReference>
<evidence type="ECO:0000256" key="1">
    <source>
        <dbReference type="ARBA" id="ARBA00006068"/>
    </source>
</evidence>
<dbReference type="InterPro" id="IPR004474">
    <property type="entry name" value="LytR_CpsA_psr"/>
</dbReference>
<dbReference type="PANTHER" id="PTHR33392:SF6">
    <property type="entry name" value="POLYISOPRENYL-TEICHOIC ACID--PEPTIDOGLYCAN TEICHOIC ACID TRANSFERASE TAGU"/>
    <property type="match status" value="1"/>
</dbReference>
<dbReference type="Gene3D" id="3.40.630.190">
    <property type="entry name" value="LCP protein"/>
    <property type="match status" value="1"/>
</dbReference>
<evidence type="ECO:0000256" key="3">
    <source>
        <dbReference type="SAM" id="Phobius"/>
    </source>
</evidence>
<organism evidence="5 6">
    <name type="scientific">Schleiferilactobacillus harbinensis DSM 16991</name>
    <dbReference type="NCBI Taxonomy" id="1122147"/>
    <lineage>
        <taxon>Bacteria</taxon>
        <taxon>Bacillati</taxon>
        <taxon>Bacillota</taxon>
        <taxon>Bacilli</taxon>
        <taxon>Lactobacillales</taxon>
        <taxon>Lactobacillaceae</taxon>
        <taxon>Schleiferilactobacillus</taxon>
    </lineage>
</organism>
<evidence type="ECO:0000313" key="6">
    <source>
        <dbReference type="Proteomes" id="UP000050949"/>
    </source>
</evidence>
<dbReference type="AlphaFoldDB" id="A0A0R1XIV7"/>
<feature type="transmembrane region" description="Helical" evidence="3">
    <location>
        <begin position="28"/>
        <end position="48"/>
    </location>
</feature>
<feature type="domain" description="Cell envelope-related transcriptional attenuator" evidence="4">
    <location>
        <begin position="100"/>
        <end position="247"/>
    </location>
</feature>
<dbReference type="PANTHER" id="PTHR33392">
    <property type="entry name" value="POLYISOPRENYL-TEICHOIC ACID--PEPTIDOGLYCAN TEICHOIC ACID TRANSFERASE TAGU"/>
    <property type="match status" value="1"/>
</dbReference>
<dbReference type="Proteomes" id="UP000050949">
    <property type="component" value="Unassembled WGS sequence"/>
</dbReference>
<keyword evidence="3" id="KW-0812">Transmembrane</keyword>
<name>A0A0R1XIV7_9LACO</name>
<accession>A0A0R1XIV7</accession>
<dbReference type="OrthoDB" id="9782542at2"/>
<keyword evidence="3" id="KW-0472">Membrane</keyword>
<keyword evidence="3" id="KW-1133">Transmembrane helix</keyword>
<dbReference type="NCBIfam" id="TIGR00350">
    <property type="entry name" value="lytR_cpsA_psr"/>
    <property type="match status" value="1"/>
</dbReference>
<sequence length="371" mass="40782">MDQQNNDNDQKLPPRRSDHQGSSKQGKVWKIILLILLLLVTAGGAYGVRVATQVKDSADNTYVPTKKKTPTVDLAAQKPFSILLLGADTGTEGRDGYRGNSDTMILVTVDPQHKQTTMFSIPRDTAAQIIGAKSYTYQKINSAFNIGGATMAMDSVEKLLNVPINYYALIDMAGLKKMVDAVGGVDVDVPFSFVSTETGNQKFTKGKMHLNGDMALAYARMRKEDVEGDFGRQKRQQQVISAIAGNVISLNSLTRVQSILDAVSASVQTNIKLSQLITMYQNYQGALKNLKQDELSGIATTVNDNGQEVAYVVNKTSELQRVSDKARTALGLEKEPLSNEETRQNSLQTQFDWNSKLDQFSYTFYPQSGSN</sequence>
<comment type="caution">
    <text evidence="5">The sequence shown here is derived from an EMBL/GenBank/DDBJ whole genome shotgun (WGS) entry which is preliminary data.</text>
</comment>
<dbReference type="eggNOG" id="COG1316">
    <property type="taxonomic scope" value="Bacteria"/>
</dbReference>
<evidence type="ECO:0000313" key="5">
    <source>
        <dbReference type="EMBL" id="KRM28356.1"/>
    </source>
</evidence>
<comment type="similarity">
    <text evidence="1">Belongs to the LytR/CpsA/Psr (LCP) family.</text>
</comment>